<keyword evidence="1" id="KW-1133">Transmembrane helix</keyword>
<comment type="caution">
    <text evidence="2">The sequence shown here is derived from an EMBL/GenBank/DDBJ whole genome shotgun (WGS) entry which is preliminary data.</text>
</comment>
<sequence>DAKAYGQVTAAQVKMGVEFYVTCPEKKQTYIADVLTMALTLFQFESVNEDGSSISKQLKDHNMTCSGAPDLQPGDDLCCSFIAVPELLTNLTNEVCILMEPLQCPEINELYVQLMDTSACGQIVGHGWSALALGLMLIGASMACLASFYVKKQRATRRESQPLVLELPLDKAYGSYANEIGM</sequence>
<evidence type="ECO:0000313" key="2">
    <source>
        <dbReference type="EMBL" id="KAK3258761.1"/>
    </source>
</evidence>
<feature type="transmembrane region" description="Helical" evidence="1">
    <location>
        <begin position="128"/>
        <end position="150"/>
    </location>
</feature>
<organism evidence="2 3">
    <name type="scientific">Cymbomonas tetramitiformis</name>
    <dbReference type="NCBI Taxonomy" id="36881"/>
    <lineage>
        <taxon>Eukaryota</taxon>
        <taxon>Viridiplantae</taxon>
        <taxon>Chlorophyta</taxon>
        <taxon>Pyramimonadophyceae</taxon>
        <taxon>Pyramimonadales</taxon>
        <taxon>Pyramimonadaceae</taxon>
        <taxon>Cymbomonas</taxon>
    </lineage>
</organism>
<keyword evidence="1" id="KW-0812">Transmembrane</keyword>
<protein>
    <submittedName>
        <fullName evidence="2">Uncharacterized protein</fullName>
    </submittedName>
</protein>
<accession>A0AAE0FFA3</accession>
<evidence type="ECO:0000256" key="1">
    <source>
        <dbReference type="SAM" id="Phobius"/>
    </source>
</evidence>
<proteinExistence type="predicted"/>
<name>A0AAE0FFA3_9CHLO</name>
<evidence type="ECO:0000313" key="3">
    <source>
        <dbReference type="Proteomes" id="UP001190700"/>
    </source>
</evidence>
<keyword evidence="3" id="KW-1185">Reference proteome</keyword>
<feature type="non-terminal residue" evidence="2">
    <location>
        <position position="1"/>
    </location>
</feature>
<reference evidence="2 3" key="1">
    <citation type="journal article" date="2015" name="Genome Biol. Evol.">
        <title>Comparative Genomics of a Bacterivorous Green Alga Reveals Evolutionary Causalities and Consequences of Phago-Mixotrophic Mode of Nutrition.</title>
        <authorList>
            <person name="Burns J.A."/>
            <person name="Paasch A."/>
            <person name="Narechania A."/>
            <person name="Kim E."/>
        </authorList>
    </citation>
    <scope>NUCLEOTIDE SEQUENCE [LARGE SCALE GENOMIC DNA]</scope>
    <source>
        <strain evidence="2 3">PLY_AMNH</strain>
    </source>
</reference>
<dbReference type="EMBL" id="LGRX02019281">
    <property type="protein sequence ID" value="KAK3258761.1"/>
    <property type="molecule type" value="Genomic_DNA"/>
</dbReference>
<dbReference type="AlphaFoldDB" id="A0AAE0FFA3"/>
<gene>
    <name evidence="2" type="ORF">CYMTET_32202</name>
</gene>
<keyword evidence="1" id="KW-0472">Membrane</keyword>
<dbReference type="Proteomes" id="UP001190700">
    <property type="component" value="Unassembled WGS sequence"/>
</dbReference>